<protein>
    <recommendedName>
        <fullName evidence="4">Crystal protein ET79</fullName>
    </recommendedName>
</protein>
<dbReference type="Gene3D" id="2.60.270.50">
    <property type="match status" value="1"/>
</dbReference>
<evidence type="ECO:0000313" key="2">
    <source>
        <dbReference type="EMBL" id="ALN78671.1"/>
    </source>
</evidence>
<dbReference type="PATRIC" id="fig|84531.8.peg.534"/>
<gene>
    <name evidence="2" type="ORF">LA76x_0510</name>
</gene>
<evidence type="ECO:0000313" key="3">
    <source>
        <dbReference type="Proteomes" id="UP000060787"/>
    </source>
</evidence>
<feature type="region of interest" description="Disordered" evidence="1">
    <location>
        <begin position="89"/>
        <end position="117"/>
    </location>
</feature>
<organism evidence="2 3">
    <name type="scientific">Lysobacter antibioticus</name>
    <dbReference type="NCBI Taxonomy" id="84531"/>
    <lineage>
        <taxon>Bacteria</taxon>
        <taxon>Pseudomonadati</taxon>
        <taxon>Pseudomonadota</taxon>
        <taxon>Gammaproteobacteria</taxon>
        <taxon>Lysobacterales</taxon>
        <taxon>Lysobacteraceae</taxon>
        <taxon>Lysobacter</taxon>
    </lineage>
</organism>
<dbReference type="EMBL" id="CP011129">
    <property type="protein sequence ID" value="ALN78671.1"/>
    <property type="molecule type" value="Genomic_DNA"/>
</dbReference>
<name>A0A0S2F537_LYSAN</name>
<accession>A0A0S2F537</accession>
<dbReference type="RefSeq" id="WP_057916440.1">
    <property type="nucleotide sequence ID" value="NZ_CP011129.1"/>
</dbReference>
<proteinExistence type="predicted"/>
<evidence type="ECO:0000256" key="1">
    <source>
        <dbReference type="SAM" id="MobiDB-lite"/>
    </source>
</evidence>
<evidence type="ECO:0008006" key="4">
    <source>
        <dbReference type="Google" id="ProtNLM"/>
    </source>
</evidence>
<dbReference type="Proteomes" id="UP000060787">
    <property type="component" value="Chromosome"/>
</dbReference>
<keyword evidence="3" id="KW-1185">Reference proteome</keyword>
<dbReference type="AlphaFoldDB" id="A0A0S2F537"/>
<dbReference type="KEGG" id="lab:LA76x_0510"/>
<reference evidence="2 3" key="1">
    <citation type="journal article" date="2015" name="BMC Genomics">
        <title>Comparative genomics and metabolic profiling of the genus Lysobacter.</title>
        <authorList>
            <person name="de Bruijn I."/>
            <person name="Cheng X."/>
            <person name="de Jager V."/>
            <person name="Exposito R.G."/>
            <person name="Watrous J."/>
            <person name="Patel N."/>
            <person name="Postma J."/>
            <person name="Dorrestein P.C."/>
            <person name="Kobayashi D."/>
            <person name="Raaijmakers J.M."/>
        </authorList>
    </citation>
    <scope>NUCLEOTIDE SEQUENCE [LARGE SCALE GENOMIC DNA]</scope>
    <source>
        <strain evidence="2 3">76</strain>
    </source>
</reference>
<sequence>MSDSTSRKQSKDAARSVVVTLRNNTPFDLQLNRNTESLPHGKWDEYPPAFIRSGDKGAWKTESDELMSGTEGRVSYNILDQSHNSVSVNWDDPFQGSDADGGSVSDTNRYKLDTPGPISGNNVEMDFTLRYLG</sequence>